<dbReference type="OrthoDB" id="5373857at2759"/>
<dbReference type="AlphaFoldDB" id="A0A9P4NR30"/>
<gene>
    <name evidence="2" type="ORF">EJ08DRAFT_679634</name>
</gene>
<proteinExistence type="predicted"/>
<feature type="compositionally biased region" description="Basic and acidic residues" evidence="1">
    <location>
        <begin position="72"/>
        <end position="87"/>
    </location>
</feature>
<reference evidence="2" key="1">
    <citation type="journal article" date="2020" name="Stud. Mycol.">
        <title>101 Dothideomycetes genomes: a test case for predicting lifestyles and emergence of pathogens.</title>
        <authorList>
            <person name="Haridas S."/>
            <person name="Albert R."/>
            <person name="Binder M."/>
            <person name="Bloem J."/>
            <person name="Labutti K."/>
            <person name="Salamov A."/>
            <person name="Andreopoulos B."/>
            <person name="Baker S."/>
            <person name="Barry K."/>
            <person name="Bills G."/>
            <person name="Bluhm B."/>
            <person name="Cannon C."/>
            <person name="Castanera R."/>
            <person name="Culley D."/>
            <person name="Daum C."/>
            <person name="Ezra D."/>
            <person name="Gonzalez J."/>
            <person name="Henrissat B."/>
            <person name="Kuo A."/>
            <person name="Liang C."/>
            <person name="Lipzen A."/>
            <person name="Lutzoni F."/>
            <person name="Magnuson J."/>
            <person name="Mondo S."/>
            <person name="Nolan M."/>
            <person name="Ohm R."/>
            <person name="Pangilinan J."/>
            <person name="Park H.-J."/>
            <person name="Ramirez L."/>
            <person name="Alfaro M."/>
            <person name="Sun H."/>
            <person name="Tritt A."/>
            <person name="Yoshinaga Y."/>
            <person name="Zwiers L.-H."/>
            <person name="Turgeon B."/>
            <person name="Goodwin S."/>
            <person name="Spatafora J."/>
            <person name="Crous P."/>
            <person name="Grigoriev I."/>
        </authorList>
    </citation>
    <scope>NUCLEOTIDE SEQUENCE</scope>
    <source>
        <strain evidence="2">CBS 130266</strain>
    </source>
</reference>
<sequence>MNNPRNLAMIAAGVGAAVYFIPGNVFSTPGTKNIGDAWSRGGGSTTHTPAISTPRGYAEKTESNQLNPKGIDTQHFKDNHASQRTDDTTNAGKEMNRSLHGTDHNK</sequence>
<feature type="compositionally biased region" description="Basic and acidic residues" evidence="1">
    <location>
        <begin position="94"/>
        <end position="106"/>
    </location>
</feature>
<name>A0A9P4NR30_9PEZI</name>
<evidence type="ECO:0000313" key="2">
    <source>
        <dbReference type="EMBL" id="KAF2429913.1"/>
    </source>
</evidence>
<keyword evidence="3" id="KW-1185">Reference proteome</keyword>
<dbReference type="EMBL" id="MU007043">
    <property type="protein sequence ID" value="KAF2429913.1"/>
    <property type="molecule type" value="Genomic_DNA"/>
</dbReference>
<evidence type="ECO:0000256" key="1">
    <source>
        <dbReference type="SAM" id="MobiDB-lite"/>
    </source>
</evidence>
<feature type="region of interest" description="Disordered" evidence="1">
    <location>
        <begin position="36"/>
        <end position="106"/>
    </location>
</feature>
<organism evidence="2 3">
    <name type="scientific">Tothia fuscella</name>
    <dbReference type="NCBI Taxonomy" id="1048955"/>
    <lineage>
        <taxon>Eukaryota</taxon>
        <taxon>Fungi</taxon>
        <taxon>Dikarya</taxon>
        <taxon>Ascomycota</taxon>
        <taxon>Pezizomycotina</taxon>
        <taxon>Dothideomycetes</taxon>
        <taxon>Pleosporomycetidae</taxon>
        <taxon>Venturiales</taxon>
        <taxon>Cylindrosympodiaceae</taxon>
        <taxon>Tothia</taxon>
    </lineage>
</organism>
<accession>A0A9P4NR30</accession>
<protein>
    <submittedName>
        <fullName evidence="2">Uncharacterized protein</fullName>
    </submittedName>
</protein>
<dbReference type="Proteomes" id="UP000800235">
    <property type="component" value="Unassembled WGS sequence"/>
</dbReference>
<evidence type="ECO:0000313" key="3">
    <source>
        <dbReference type="Proteomes" id="UP000800235"/>
    </source>
</evidence>
<comment type="caution">
    <text evidence="2">The sequence shown here is derived from an EMBL/GenBank/DDBJ whole genome shotgun (WGS) entry which is preliminary data.</text>
</comment>